<dbReference type="GO" id="GO:0006313">
    <property type="term" value="P:DNA transposition"/>
    <property type="evidence" value="ECO:0007669"/>
    <property type="project" value="UniProtKB-UniRule"/>
</dbReference>
<dbReference type="GO" id="GO:0009037">
    <property type="term" value="F:tyrosine-based site-specific recombinase activity"/>
    <property type="evidence" value="ECO:0007669"/>
    <property type="project" value="UniProtKB-UniRule"/>
</dbReference>
<feature type="active site" evidence="9">
    <location>
        <position position="248"/>
    </location>
</feature>
<dbReference type="GO" id="GO:0007059">
    <property type="term" value="P:chromosome segregation"/>
    <property type="evidence" value="ECO:0007669"/>
    <property type="project" value="UniProtKB-UniRule"/>
</dbReference>
<feature type="active site" evidence="9">
    <location>
        <position position="251"/>
    </location>
</feature>
<keyword evidence="2 9" id="KW-0963">Cytoplasm</keyword>
<dbReference type="InterPro" id="IPR050090">
    <property type="entry name" value="Tyrosine_recombinase_XerCD"/>
</dbReference>
<dbReference type="GO" id="GO:0005737">
    <property type="term" value="C:cytoplasm"/>
    <property type="evidence" value="ECO:0007669"/>
    <property type="project" value="UniProtKB-SubCell"/>
</dbReference>
<feature type="active site" evidence="9">
    <location>
        <position position="274"/>
    </location>
</feature>
<dbReference type="Gene3D" id="1.10.150.130">
    <property type="match status" value="1"/>
</dbReference>
<keyword evidence="7 9" id="KW-0233">DNA recombination</keyword>
<keyword evidence="8 9" id="KW-0131">Cell cycle</keyword>
<dbReference type="GO" id="GO:0051301">
    <property type="term" value="P:cell division"/>
    <property type="evidence" value="ECO:0007669"/>
    <property type="project" value="UniProtKB-KW"/>
</dbReference>
<dbReference type="eggNOG" id="COG4974">
    <property type="taxonomic scope" value="Bacteria"/>
</dbReference>
<comment type="function">
    <text evidence="9">Site-specific tyrosine recombinase, which acts by catalyzing the cutting and rejoining of the recombining DNA molecules. The XerC-XerD complex is essential to convert dimers of the bacterial chromosome into monomers to permit their segregation at cell division. It also contributes to the segregational stability of plasmids.</text>
</comment>
<comment type="subunit">
    <text evidence="9">Forms a cyclic heterotetrameric complex composed of two molecules of XerC and two molecules of XerD.</text>
</comment>
<evidence type="ECO:0000256" key="9">
    <source>
        <dbReference type="HAMAP-Rule" id="MF_01808"/>
    </source>
</evidence>
<evidence type="ECO:0000256" key="8">
    <source>
        <dbReference type="ARBA" id="ARBA00023306"/>
    </source>
</evidence>
<feature type="compositionally biased region" description="Basic and acidic residues" evidence="10">
    <location>
        <begin position="297"/>
        <end position="308"/>
    </location>
</feature>
<feature type="active site" evidence="9">
    <location>
        <position position="154"/>
    </location>
</feature>
<dbReference type="InterPro" id="IPR013762">
    <property type="entry name" value="Integrase-like_cat_sf"/>
</dbReference>
<dbReference type="SUPFAM" id="SSF47823">
    <property type="entry name" value="lambda integrase-like, N-terminal domain"/>
    <property type="match status" value="1"/>
</dbReference>
<feature type="domain" description="Core-binding (CB)" evidence="12">
    <location>
        <begin position="5"/>
        <end position="93"/>
    </location>
</feature>
<evidence type="ECO:0000313" key="13">
    <source>
        <dbReference type="EMBL" id="EPR31630.1"/>
    </source>
</evidence>
<dbReference type="PATRIC" id="fig|1121439.3.peg.2322"/>
<dbReference type="AlphaFoldDB" id="S7T549"/>
<evidence type="ECO:0000256" key="6">
    <source>
        <dbReference type="ARBA" id="ARBA00023125"/>
    </source>
</evidence>
<dbReference type="Proteomes" id="UP000014975">
    <property type="component" value="Unassembled WGS sequence"/>
</dbReference>
<keyword evidence="5 9" id="KW-0229">DNA integration</keyword>
<dbReference type="Gene3D" id="1.10.443.10">
    <property type="entry name" value="Intergrase catalytic core"/>
    <property type="match status" value="1"/>
</dbReference>
<comment type="caution">
    <text evidence="13">The sequence shown here is derived from an EMBL/GenBank/DDBJ whole genome shotgun (WGS) entry which is preliminary data.</text>
</comment>
<dbReference type="InterPro" id="IPR002104">
    <property type="entry name" value="Integrase_catalytic"/>
</dbReference>
<dbReference type="CDD" id="cd00798">
    <property type="entry name" value="INT_XerDC_C"/>
    <property type="match status" value="1"/>
</dbReference>
<comment type="subcellular location">
    <subcellularLocation>
        <location evidence="1 9">Cytoplasm</location>
    </subcellularLocation>
</comment>
<feature type="domain" description="Tyr recombinase" evidence="11">
    <location>
        <begin position="114"/>
        <end position="296"/>
    </location>
</feature>
<protein>
    <recommendedName>
        <fullName evidence="9">Tyrosine recombinase XerC</fullName>
    </recommendedName>
</protein>
<dbReference type="HAMAP" id="MF_01808">
    <property type="entry name" value="Recomb_XerC_XerD"/>
    <property type="match status" value="1"/>
</dbReference>
<keyword evidence="3 9" id="KW-0132">Cell division</keyword>
<dbReference type="RefSeq" id="WP_020887651.1">
    <property type="nucleotide sequence ID" value="NZ_ATHI01000028.1"/>
</dbReference>
<evidence type="ECO:0000259" key="12">
    <source>
        <dbReference type="PROSITE" id="PS51900"/>
    </source>
</evidence>
<reference evidence="13 14" key="1">
    <citation type="journal article" date="2013" name="Genome Announc.">
        <title>Draft genome sequences for three mercury-methylating, sulfate-reducing bacteria.</title>
        <authorList>
            <person name="Brown S.D."/>
            <person name="Hurt R.A.Jr."/>
            <person name="Gilmour C.C."/>
            <person name="Elias D.A."/>
        </authorList>
    </citation>
    <scope>NUCLEOTIDE SEQUENCE [LARGE SCALE GENOMIC DNA]</scope>
    <source>
        <strain evidence="13 14">DSM 16529</strain>
    </source>
</reference>
<evidence type="ECO:0000313" key="14">
    <source>
        <dbReference type="Proteomes" id="UP000014975"/>
    </source>
</evidence>
<evidence type="ECO:0000256" key="4">
    <source>
        <dbReference type="ARBA" id="ARBA00022829"/>
    </source>
</evidence>
<proteinExistence type="inferred from homology"/>
<dbReference type="NCBIfam" id="NF001399">
    <property type="entry name" value="PRK00283.1"/>
    <property type="match status" value="1"/>
</dbReference>
<dbReference type="PROSITE" id="PS51898">
    <property type="entry name" value="TYR_RECOMBINASE"/>
    <property type="match status" value="1"/>
</dbReference>
<name>S7T549_9BACT</name>
<evidence type="ECO:0000256" key="1">
    <source>
        <dbReference type="ARBA" id="ARBA00004496"/>
    </source>
</evidence>
<keyword evidence="4 9" id="KW-0159">Chromosome partition</keyword>
<dbReference type="STRING" id="1121439.dsat_0954"/>
<keyword evidence="6 9" id="KW-0238">DNA-binding</keyword>
<keyword evidence="14" id="KW-1185">Reference proteome</keyword>
<dbReference type="InterPro" id="IPR004107">
    <property type="entry name" value="Integrase_SAM-like_N"/>
</dbReference>
<comment type="similarity">
    <text evidence="9">Belongs to the 'phage' integrase family. XerC subfamily.</text>
</comment>
<dbReference type="InterPro" id="IPR023009">
    <property type="entry name" value="Tyrosine_recombinase_XerC/XerD"/>
</dbReference>
<dbReference type="PROSITE" id="PS51900">
    <property type="entry name" value="CB"/>
    <property type="match status" value="1"/>
</dbReference>
<feature type="active site" description="O-(3'-phospho-DNA)-tyrosine intermediate" evidence="9">
    <location>
        <position position="283"/>
    </location>
</feature>
<sequence>MESDRRGAGLLARYLDHLAVEKGYAEATCRAYGKDVEQFAEHLERLGVDLDVPESVGKDHVRGFLAGLHRAGVKKSSVARKLSSLRGFFDFLVRQDTLAASPMAGLRNPKQDKRHPKALNVDQALALLEAKLSPDPEGLRDLALAEMLYGAGLRVSEALSLDIDDFDPASGFVRVMGKGGKERLAPLGRTALSRLARYVGQRGALLGDAKERALFLGLRGGRLDRRQAARIVQNLAGLAGLPQRISPHTLRHSFATHMLEAGADLRSVQELLGHERLSTTQRYTHLNLQHLMQTYDKAHPKARDKRDPSTAGHSSPDEGAVANKKK</sequence>
<organism evidence="13 14">
    <name type="scientific">Alkalidesulfovibrio alkalitolerans DSM 16529</name>
    <dbReference type="NCBI Taxonomy" id="1121439"/>
    <lineage>
        <taxon>Bacteria</taxon>
        <taxon>Pseudomonadati</taxon>
        <taxon>Thermodesulfobacteriota</taxon>
        <taxon>Desulfovibrionia</taxon>
        <taxon>Desulfovibrionales</taxon>
        <taxon>Desulfovibrionaceae</taxon>
        <taxon>Alkalidesulfovibrio</taxon>
    </lineage>
</organism>
<evidence type="ECO:0000256" key="5">
    <source>
        <dbReference type="ARBA" id="ARBA00022908"/>
    </source>
</evidence>
<evidence type="ECO:0000256" key="2">
    <source>
        <dbReference type="ARBA" id="ARBA00022490"/>
    </source>
</evidence>
<gene>
    <name evidence="9" type="primary">xerC</name>
    <name evidence="13" type="ORF">dsat_0954</name>
</gene>
<dbReference type="EMBL" id="ATHI01000028">
    <property type="protein sequence ID" value="EPR31630.1"/>
    <property type="molecule type" value="Genomic_DNA"/>
</dbReference>
<dbReference type="PANTHER" id="PTHR30349:SF81">
    <property type="entry name" value="TYROSINE RECOMBINASE XERC"/>
    <property type="match status" value="1"/>
</dbReference>
<dbReference type="InterPro" id="IPR044068">
    <property type="entry name" value="CB"/>
</dbReference>
<accession>S7T549</accession>
<feature type="active site" evidence="9">
    <location>
        <position position="178"/>
    </location>
</feature>
<evidence type="ECO:0000256" key="7">
    <source>
        <dbReference type="ARBA" id="ARBA00023172"/>
    </source>
</evidence>
<evidence type="ECO:0000259" key="11">
    <source>
        <dbReference type="PROSITE" id="PS51898"/>
    </source>
</evidence>
<dbReference type="Pfam" id="PF02899">
    <property type="entry name" value="Phage_int_SAM_1"/>
    <property type="match status" value="1"/>
</dbReference>
<dbReference type="InterPro" id="IPR010998">
    <property type="entry name" value="Integrase_recombinase_N"/>
</dbReference>
<dbReference type="PANTHER" id="PTHR30349">
    <property type="entry name" value="PHAGE INTEGRASE-RELATED"/>
    <property type="match status" value="1"/>
</dbReference>
<dbReference type="InterPro" id="IPR011010">
    <property type="entry name" value="DNA_brk_join_enz"/>
</dbReference>
<evidence type="ECO:0000256" key="10">
    <source>
        <dbReference type="SAM" id="MobiDB-lite"/>
    </source>
</evidence>
<evidence type="ECO:0000256" key="3">
    <source>
        <dbReference type="ARBA" id="ARBA00022618"/>
    </source>
</evidence>
<dbReference type="GO" id="GO:0003677">
    <property type="term" value="F:DNA binding"/>
    <property type="evidence" value="ECO:0007669"/>
    <property type="project" value="UniProtKB-UniRule"/>
</dbReference>
<dbReference type="SUPFAM" id="SSF56349">
    <property type="entry name" value="DNA breaking-rejoining enzymes"/>
    <property type="match status" value="1"/>
</dbReference>
<dbReference type="Pfam" id="PF00589">
    <property type="entry name" value="Phage_integrase"/>
    <property type="match status" value="1"/>
</dbReference>
<feature type="region of interest" description="Disordered" evidence="10">
    <location>
        <begin position="297"/>
        <end position="326"/>
    </location>
</feature>